<organism evidence="1 2">
    <name type="scientific">Enterobacter asburiae</name>
    <dbReference type="NCBI Taxonomy" id="61645"/>
    <lineage>
        <taxon>Bacteria</taxon>
        <taxon>Pseudomonadati</taxon>
        <taxon>Pseudomonadota</taxon>
        <taxon>Gammaproteobacteria</taxon>
        <taxon>Enterobacterales</taxon>
        <taxon>Enterobacteriaceae</taxon>
        <taxon>Enterobacter</taxon>
        <taxon>Enterobacter cloacae complex</taxon>
    </lineage>
</organism>
<dbReference type="RefSeq" id="WP_000048136.1">
    <property type="nucleotide sequence ID" value="NZ_AP022628.1"/>
</dbReference>
<evidence type="ECO:0000313" key="1">
    <source>
        <dbReference type="EMBL" id="STD19972.1"/>
    </source>
</evidence>
<dbReference type="Proteomes" id="UP000255163">
    <property type="component" value="Unassembled WGS sequence"/>
</dbReference>
<protein>
    <submittedName>
        <fullName evidence="1">Protein of uncharacterized function (DUF1364)</fullName>
    </submittedName>
</protein>
<name>A0A376F9N6_ENTAS</name>
<proteinExistence type="predicted"/>
<evidence type="ECO:0000313" key="2">
    <source>
        <dbReference type="Proteomes" id="UP000255163"/>
    </source>
</evidence>
<dbReference type="AlphaFoldDB" id="A0A376F9N6"/>
<sequence>MSKTYRSKKWLAAVGQIEQCVLCGAWGVQVAHRNEGKGIGMKTDDCATAAICVTCHSEIDNGKGLSRDERRQLMDRAIVLTIIQIARRGLVVPA</sequence>
<reference evidence="1 2" key="1">
    <citation type="submission" date="2018-06" db="EMBL/GenBank/DDBJ databases">
        <authorList>
            <consortium name="Pathogen Informatics"/>
            <person name="Doyle S."/>
        </authorList>
    </citation>
    <scope>NUCLEOTIDE SEQUENCE [LARGE SCALE GENOMIC DNA]</scope>
    <source>
        <strain evidence="1 2">NCTC12123</strain>
    </source>
</reference>
<accession>A0A376F9N6</accession>
<dbReference type="EMBL" id="UFYI01000007">
    <property type="protein sequence ID" value="STD19972.1"/>
    <property type="molecule type" value="Genomic_DNA"/>
</dbReference>
<dbReference type="Gene3D" id="3.30.50.20">
    <property type="entry name" value="prophage-derive protein ybcO"/>
    <property type="match status" value="1"/>
</dbReference>
<gene>
    <name evidence="1" type="ORF">NCTC12123_01613</name>
</gene>